<organism evidence="15 16">
    <name type="scientific">Phoxinus phoxinus</name>
    <name type="common">Eurasian minnow</name>
    <dbReference type="NCBI Taxonomy" id="58324"/>
    <lineage>
        <taxon>Eukaryota</taxon>
        <taxon>Metazoa</taxon>
        <taxon>Chordata</taxon>
        <taxon>Craniata</taxon>
        <taxon>Vertebrata</taxon>
        <taxon>Euteleostomi</taxon>
        <taxon>Actinopterygii</taxon>
        <taxon>Neopterygii</taxon>
        <taxon>Teleostei</taxon>
        <taxon>Ostariophysi</taxon>
        <taxon>Cypriniformes</taxon>
        <taxon>Leuciscidae</taxon>
        <taxon>Phoxininae</taxon>
        <taxon>Phoxinus</taxon>
    </lineage>
</organism>
<protein>
    <recommendedName>
        <fullName evidence="14">Cadherin domain-containing protein</fullName>
    </recommendedName>
</protein>
<dbReference type="GO" id="GO:0016339">
    <property type="term" value="P:calcium-dependent cell-cell adhesion via plasma membrane cell adhesion molecules"/>
    <property type="evidence" value="ECO:0007669"/>
    <property type="project" value="TreeGrafter"/>
</dbReference>
<accession>A0AAN9CF34</accession>
<dbReference type="PROSITE" id="PS00232">
    <property type="entry name" value="CADHERIN_1"/>
    <property type="match status" value="1"/>
</dbReference>
<evidence type="ECO:0000256" key="2">
    <source>
        <dbReference type="ARBA" id="ARBA00022475"/>
    </source>
</evidence>
<keyword evidence="10" id="KW-0325">Glycoprotein</keyword>
<dbReference type="GO" id="GO:0005912">
    <property type="term" value="C:adherens junction"/>
    <property type="evidence" value="ECO:0007669"/>
    <property type="project" value="TreeGrafter"/>
</dbReference>
<keyword evidence="3 12" id="KW-0812">Transmembrane</keyword>
<dbReference type="GO" id="GO:0007156">
    <property type="term" value="P:homophilic cell adhesion via plasma membrane adhesion molecules"/>
    <property type="evidence" value="ECO:0007669"/>
    <property type="project" value="InterPro"/>
</dbReference>
<feature type="domain" description="Cadherin" evidence="14">
    <location>
        <begin position="63"/>
        <end position="127"/>
    </location>
</feature>
<keyword evidence="5" id="KW-0677">Repeat</keyword>
<keyword evidence="2" id="KW-1003">Cell membrane</keyword>
<dbReference type="GO" id="GO:0007043">
    <property type="term" value="P:cell-cell junction assembly"/>
    <property type="evidence" value="ECO:0007669"/>
    <property type="project" value="TreeGrafter"/>
</dbReference>
<dbReference type="GO" id="GO:0045296">
    <property type="term" value="F:cadherin binding"/>
    <property type="evidence" value="ECO:0007669"/>
    <property type="project" value="TreeGrafter"/>
</dbReference>
<dbReference type="GO" id="GO:0060027">
    <property type="term" value="P:convergent extension involved in gastrulation"/>
    <property type="evidence" value="ECO:0007669"/>
    <property type="project" value="UniProtKB-ARBA"/>
</dbReference>
<proteinExistence type="predicted"/>
<dbReference type="Gene3D" id="2.60.40.60">
    <property type="entry name" value="Cadherins"/>
    <property type="match status" value="4"/>
</dbReference>
<dbReference type="AlphaFoldDB" id="A0AAN9CF34"/>
<keyword evidence="8 12" id="KW-1133">Transmembrane helix</keyword>
<dbReference type="PROSITE" id="PS50268">
    <property type="entry name" value="CADHERIN_2"/>
    <property type="match status" value="3"/>
</dbReference>
<dbReference type="InterPro" id="IPR002126">
    <property type="entry name" value="Cadherin-like_dom"/>
</dbReference>
<keyword evidence="7" id="KW-0130">Cell adhesion</keyword>
<dbReference type="FunFam" id="2.60.40.60:FF:000158">
    <property type="entry name" value="Dachsous cadherin-related 1"/>
    <property type="match status" value="1"/>
</dbReference>
<keyword evidence="4 13" id="KW-0732">Signal</keyword>
<dbReference type="GO" id="GO:0005509">
    <property type="term" value="F:calcium ion binding"/>
    <property type="evidence" value="ECO:0007669"/>
    <property type="project" value="UniProtKB-UniRule"/>
</dbReference>
<dbReference type="CDD" id="cd11304">
    <property type="entry name" value="Cadherin_repeat"/>
    <property type="match status" value="2"/>
</dbReference>
<dbReference type="PRINTS" id="PR00205">
    <property type="entry name" value="CADHERIN"/>
</dbReference>
<feature type="domain" description="Cadherin" evidence="14">
    <location>
        <begin position="128"/>
        <end position="242"/>
    </location>
</feature>
<evidence type="ECO:0000256" key="5">
    <source>
        <dbReference type="ARBA" id="ARBA00022737"/>
    </source>
</evidence>
<evidence type="ECO:0000256" key="1">
    <source>
        <dbReference type="ARBA" id="ARBA00004251"/>
    </source>
</evidence>
<comment type="subcellular location">
    <subcellularLocation>
        <location evidence="1">Cell membrane</location>
        <topology evidence="1">Single-pass type I membrane protein</topology>
    </subcellularLocation>
</comment>
<dbReference type="PANTHER" id="PTHR24027">
    <property type="entry name" value="CADHERIN-23"/>
    <property type="match status" value="1"/>
</dbReference>
<dbReference type="FunFam" id="2.60.40.60:FF:000011">
    <property type="entry name" value="Cadherin 1"/>
    <property type="match status" value="1"/>
</dbReference>
<keyword evidence="9 12" id="KW-0472">Membrane</keyword>
<feature type="chain" id="PRO_5042926969" description="Cadherin domain-containing protein" evidence="13">
    <location>
        <begin position="21"/>
        <end position="546"/>
    </location>
</feature>
<dbReference type="GO" id="GO:0000902">
    <property type="term" value="P:cell morphogenesis"/>
    <property type="evidence" value="ECO:0007669"/>
    <property type="project" value="TreeGrafter"/>
</dbReference>
<evidence type="ECO:0000313" key="16">
    <source>
        <dbReference type="Proteomes" id="UP001364617"/>
    </source>
</evidence>
<evidence type="ECO:0000256" key="6">
    <source>
        <dbReference type="ARBA" id="ARBA00022837"/>
    </source>
</evidence>
<evidence type="ECO:0000256" key="11">
    <source>
        <dbReference type="PROSITE-ProRule" id="PRU00043"/>
    </source>
</evidence>
<dbReference type="InterPro" id="IPR039808">
    <property type="entry name" value="Cadherin"/>
</dbReference>
<dbReference type="GO" id="GO:0016477">
    <property type="term" value="P:cell migration"/>
    <property type="evidence" value="ECO:0007669"/>
    <property type="project" value="TreeGrafter"/>
</dbReference>
<evidence type="ECO:0000256" key="7">
    <source>
        <dbReference type="ARBA" id="ARBA00022889"/>
    </source>
</evidence>
<dbReference type="GO" id="GO:0034332">
    <property type="term" value="P:adherens junction organization"/>
    <property type="evidence" value="ECO:0007669"/>
    <property type="project" value="TreeGrafter"/>
</dbReference>
<dbReference type="GO" id="GO:0008013">
    <property type="term" value="F:beta-catenin binding"/>
    <property type="evidence" value="ECO:0007669"/>
    <property type="project" value="TreeGrafter"/>
</dbReference>
<dbReference type="GO" id="GO:0044331">
    <property type="term" value="P:cell-cell adhesion mediated by cadherin"/>
    <property type="evidence" value="ECO:0007669"/>
    <property type="project" value="TreeGrafter"/>
</dbReference>
<dbReference type="Proteomes" id="UP001364617">
    <property type="component" value="Unassembled WGS sequence"/>
</dbReference>
<evidence type="ECO:0000256" key="9">
    <source>
        <dbReference type="ARBA" id="ARBA00023136"/>
    </source>
</evidence>
<dbReference type="Pfam" id="PF00028">
    <property type="entry name" value="Cadherin"/>
    <property type="match status" value="2"/>
</dbReference>
<sequence length="546" mass="59893">MKAVVIVLLVASVSIQCATASKQNLRKKRAWVVDSLSMEEELSGPFPYKLGDLNIEKTVLEEYFIHGQGIDKDPKGIISVKSNGSVYALGKVDYEEYKRLTIRLTNESTNVAVDIVIHDVNDHAPVFNKEVYEITIDESTPQGERLVTVLATDIDQFGSANSLFTLRIVSVSPQTSNTEFFIEQTGADVTGTISFKGCLDYEETQKYTILVEAKDHGEKLQLSSTSTVILNIIDKNNHLPEFTGATASFKAQASGEPVCRLQVTDADSRGSAAWRARYSLRGDKAQHFKIQTDPDTNDGVMTVTEPLNDEEKSNLSLTVIVENEEPFFYCRVTGRPKHGLWDVNHSRGRSSSTSASLLITNVNKDDSEPSVFVEIVKHAERLAAGPMLEAHRLGMCLSEKNTEITAVDPNLYGPAVHVELMGDVEGGWRLHYNYGTSVRLIKESAVRAGDHELTLKISDGRGQVSLQSLSVRVCDCDVSADCHVLRGPAVLHLSATAVAAVIFSLLLLLGMLLLVFRIKCRAKKSDADGRSRTGLISISGPNYAVF</sequence>
<evidence type="ECO:0000256" key="3">
    <source>
        <dbReference type="ARBA" id="ARBA00022692"/>
    </source>
</evidence>
<dbReference type="InterPro" id="IPR015919">
    <property type="entry name" value="Cadherin-like_sf"/>
</dbReference>
<name>A0AAN9CF34_9TELE</name>
<dbReference type="SMART" id="SM00112">
    <property type="entry name" value="CA"/>
    <property type="match status" value="3"/>
</dbReference>
<dbReference type="EMBL" id="JAYKXH010000020">
    <property type="protein sequence ID" value="KAK7131876.1"/>
    <property type="molecule type" value="Genomic_DNA"/>
</dbReference>
<feature type="signal peptide" evidence="13">
    <location>
        <begin position="1"/>
        <end position="20"/>
    </location>
</feature>
<dbReference type="InterPro" id="IPR020894">
    <property type="entry name" value="Cadherin_CS"/>
</dbReference>
<evidence type="ECO:0000259" key="14">
    <source>
        <dbReference type="PROSITE" id="PS50268"/>
    </source>
</evidence>
<feature type="domain" description="Cadherin" evidence="14">
    <location>
        <begin position="255"/>
        <end position="371"/>
    </location>
</feature>
<evidence type="ECO:0000256" key="12">
    <source>
        <dbReference type="SAM" id="Phobius"/>
    </source>
</evidence>
<evidence type="ECO:0000313" key="15">
    <source>
        <dbReference type="EMBL" id="KAK7131876.1"/>
    </source>
</evidence>
<feature type="transmembrane region" description="Helical" evidence="12">
    <location>
        <begin position="489"/>
        <end position="516"/>
    </location>
</feature>
<dbReference type="SUPFAM" id="SSF49313">
    <property type="entry name" value="Cadherin-like"/>
    <property type="match status" value="2"/>
</dbReference>
<reference evidence="15 16" key="1">
    <citation type="submission" date="2024-02" db="EMBL/GenBank/DDBJ databases">
        <title>Chromosome-level genome assembly of the Eurasian Minnow (Phoxinus phoxinus).</title>
        <authorList>
            <person name="Oriowo T.O."/>
            <person name="Martin S."/>
            <person name="Stange M."/>
            <person name="Chrysostomakis Y."/>
            <person name="Brown T."/>
            <person name="Winkler S."/>
            <person name="Kukowka S."/>
            <person name="Myers E.W."/>
            <person name="Bohne A."/>
        </authorList>
    </citation>
    <scope>NUCLEOTIDE SEQUENCE [LARGE SCALE GENOMIC DNA]</scope>
    <source>
        <strain evidence="15">ZFMK-TIS-60720</strain>
        <tissue evidence="15">Whole Organism</tissue>
    </source>
</reference>
<dbReference type="PANTHER" id="PTHR24027:SF433">
    <property type="entry name" value="CADHERIN 27-RELATED"/>
    <property type="match status" value="1"/>
</dbReference>
<gene>
    <name evidence="15" type="ORF">R3I93_018441</name>
</gene>
<evidence type="ECO:0000256" key="8">
    <source>
        <dbReference type="ARBA" id="ARBA00022989"/>
    </source>
</evidence>
<evidence type="ECO:0000256" key="10">
    <source>
        <dbReference type="ARBA" id="ARBA00023180"/>
    </source>
</evidence>
<keyword evidence="16" id="KW-1185">Reference proteome</keyword>
<dbReference type="GO" id="GO:0016342">
    <property type="term" value="C:catenin complex"/>
    <property type="evidence" value="ECO:0007669"/>
    <property type="project" value="TreeGrafter"/>
</dbReference>
<evidence type="ECO:0000256" key="13">
    <source>
        <dbReference type="SAM" id="SignalP"/>
    </source>
</evidence>
<evidence type="ECO:0000256" key="4">
    <source>
        <dbReference type="ARBA" id="ARBA00022729"/>
    </source>
</evidence>
<dbReference type="FunFam" id="2.60.40.60:FF:000019">
    <property type="entry name" value="Cadherin 2"/>
    <property type="match status" value="1"/>
</dbReference>
<comment type="caution">
    <text evidence="15">The sequence shown here is derived from an EMBL/GenBank/DDBJ whole genome shotgun (WGS) entry which is preliminary data.</text>
</comment>
<keyword evidence="6 11" id="KW-0106">Calcium</keyword>